<accession>A0A7W9ZC44</accession>
<gene>
    <name evidence="9" type="ORF">FHS48_000026</name>
</gene>
<keyword evidence="10" id="KW-1185">Reference proteome</keyword>
<comment type="caution">
    <text evidence="9">The sequence shown here is derived from an EMBL/GenBank/DDBJ whole genome shotgun (WGS) entry which is preliminary data.</text>
</comment>
<sequence length="369" mass="38614">MPSVNASANDKALYDQVTKSNGGTSSDSRNKLAKDLNTFLTLLTNQLKNQDPTSPMDSSQFTQQLVQYAQVEQQISQNEKLDKILTANNNTLSAMGVNYIGKYVEAESSAVPLQDGLGRFAYGVASTANTVGILIKDSTGKVVRGLDGDPSAGVHEVRWDGKDDSGKQLPDGSYTLSVTALGDNGTIETYTTAFGRVTGVTNKDGEVNLIMDKLAAPMSKILSASDSVAANTQSLASSAIQYIGKTVELKTNVLPLQDKAATFHYTMPDRTDKTTILIRNAAGNTVRTLEGSTSKGDASVTWDGKDDAGNQLADGSYSVSVSGKLGAQTLTPSVLTTFGKVTGVVSRSGIATLQMGTAESAVSSVVGAT</sequence>
<feature type="compositionally biased region" description="Polar residues" evidence="6">
    <location>
        <begin position="17"/>
        <end position="27"/>
    </location>
</feature>
<comment type="similarity">
    <text evidence="1 5">Belongs to the FlgD family.</text>
</comment>
<dbReference type="InterPro" id="IPR025963">
    <property type="entry name" value="FLgD_Tudor"/>
</dbReference>
<dbReference type="Gene3D" id="2.30.30.910">
    <property type="match status" value="2"/>
</dbReference>
<evidence type="ECO:0000256" key="3">
    <source>
        <dbReference type="ARBA" id="ARBA00022795"/>
    </source>
</evidence>
<evidence type="ECO:0000259" key="8">
    <source>
        <dbReference type="Pfam" id="PF13861"/>
    </source>
</evidence>
<reference evidence="9 10" key="1">
    <citation type="submission" date="2020-08" db="EMBL/GenBank/DDBJ databases">
        <title>Genomic Encyclopedia of Type Strains, Phase IV (KMG-IV): sequencing the most valuable type-strain genomes for metagenomic binning, comparative biology and taxonomic classification.</title>
        <authorList>
            <person name="Goeker M."/>
        </authorList>
    </citation>
    <scope>NUCLEOTIDE SEQUENCE [LARGE SCALE GENOMIC DNA]</scope>
    <source>
        <strain evidence="9 10">DSM 11590</strain>
    </source>
</reference>
<evidence type="ECO:0000256" key="4">
    <source>
        <dbReference type="ARBA" id="ARBA00024746"/>
    </source>
</evidence>
<name>A0A7W9ZC44_NOVIT</name>
<evidence type="ECO:0000313" key="10">
    <source>
        <dbReference type="Proteomes" id="UP000544872"/>
    </source>
</evidence>
<comment type="function">
    <text evidence="4 5">Required for flagellar hook formation. May act as a scaffolding protein.</text>
</comment>
<dbReference type="InterPro" id="IPR005648">
    <property type="entry name" value="FlgD"/>
</dbReference>
<keyword evidence="9" id="KW-0966">Cell projection</keyword>
<evidence type="ECO:0000256" key="2">
    <source>
        <dbReference type="ARBA" id="ARBA00016013"/>
    </source>
</evidence>
<dbReference type="RefSeq" id="WP_184259767.1">
    <property type="nucleotide sequence ID" value="NZ_JACIIX010000001.1"/>
</dbReference>
<feature type="region of interest" description="Disordered" evidence="6">
    <location>
        <begin position="1"/>
        <end position="30"/>
    </location>
</feature>
<feature type="domain" description="FlgD/Vpr Ig-like" evidence="7">
    <location>
        <begin position="117"/>
        <end position="181"/>
    </location>
</feature>
<dbReference type="EMBL" id="JACIIX010000001">
    <property type="protein sequence ID" value="MBB6208645.1"/>
    <property type="molecule type" value="Genomic_DNA"/>
</dbReference>
<keyword evidence="9" id="KW-0282">Flagellum</keyword>
<feature type="domain" description="FlgD Tudor-like" evidence="8">
    <location>
        <begin position="95"/>
        <end position="221"/>
    </location>
</feature>
<evidence type="ECO:0000256" key="6">
    <source>
        <dbReference type="SAM" id="MobiDB-lite"/>
    </source>
</evidence>
<dbReference type="Gene3D" id="2.60.40.4070">
    <property type="match status" value="2"/>
</dbReference>
<dbReference type="Pfam" id="PF13861">
    <property type="entry name" value="FLgD_tudor"/>
    <property type="match status" value="1"/>
</dbReference>
<keyword evidence="9" id="KW-0969">Cilium</keyword>
<feature type="domain" description="FlgD/Vpr Ig-like" evidence="7">
    <location>
        <begin position="257"/>
        <end position="324"/>
    </location>
</feature>
<dbReference type="Pfam" id="PF13860">
    <property type="entry name" value="FlgD_ig"/>
    <property type="match status" value="2"/>
</dbReference>
<protein>
    <recommendedName>
        <fullName evidence="2 5">Basal-body rod modification protein FlgD</fullName>
    </recommendedName>
</protein>
<dbReference type="Pfam" id="PF03963">
    <property type="entry name" value="FlgD"/>
    <property type="match status" value="1"/>
</dbReference>
<evidence type="ECO:0000313" key="9">
    <source>
        <dbReference type="EMBL" id="MBB6208645.1"/>
    </source>
</evidence>
<dbReference type="Proteomes" id="UP000544872">
    <property type="component" value="Unassembled WGS sequence"/>
</dbReference>
<dbReference type="InterPro" id="IPR025965">
    <property type="entry name" value="FlgD/Vpr_Ig-like"/>
</dbReference>
<evidence type="ECO:0000256" key="1">
    <source>
        <dbReference type="ARBA" id="ARBA00010577"/>
    </source>
</evidence>
<proteinExistence type="inferred from homology"/>
<dbReference type="GO" id="GO:0044781">
    <property type="term" value="P:bacterial-type flagellum organization"/>
    <property type="evidence" value="ECO:0007669"/>
    <property type="project" value="UniProtKB-UniRule"/>
</dbReference>
<evidence type="ECO:0000259" key="7">
    <source>
        <dbReference type="Pfam" id="PF13860"/>
    </source>
</evidence>
<evidence type="ECO:0000256" key="5">
    <source>
        <dbReference type="RuleBase" id="RU362076"/>
    </source>
</evidence>
<organism evidence="9 10">
    <name type="scientific">Novispirillum itersonii</name>
    <name type="common">Aquaspirillum itersonii</name>
    <dbReference type="NCBI Taxonomy" id="189"/>
    <lineage>
        <taxon>Bacteria</taxon>
        <taxon>Pseudomonadati</taxon>
        <taxon>Pseudomonadota</taxon>
        <taxon>Alphaproteobacteria</taxon>
        <taxon>Rhodospirillales</taxon>
        <taxon>Novispirillaceae</taxon>
        <taxon>Novispirillum</taxon>
    </lineage>
</organism>
<keyword evidence="3 5" id="KW-1005">Bacterial flagellum biogenesis</keyword>
<dbReference type="AlphaFoldDB" id="A0A7W9ZC44"/>